<evidence type="ECO:0000256" key="2">
    <source>
        <dbReference type="PIRSR" id="PIRSR005962-1"/>
    </source>
</evidence>
<evidence type="ECO:0000313" key="4">
    <source>
        <dbReference type="EMBL" id="HIX51394.1"/>
    </source>
</evidence>
<feature type="binding site" evidence="2">
    <location>
        <position position="139"/>
    </location>
    <ligand>
        <name>Mn(2+)</name>
        <dbReference type="ChEBI" id="CHEBI:29035"/>
        <label>2</label>
    </ligand>
</feature>
<dbReference type="PANTHER" id="PTHR11014">
    <property type="entry name" value="PEPTIDASE M20 FAMILY MEMBER"/>
    <property type="match status" value="1"/>
</dbReference>
<keyword evidence="2" id="KW-0479">Metal-binding</keyword>
<dbReference type="SUPFAM" id="SSF55031">
    <property type="entry name" value="Bacterial exopeptidase dimerisation domain"/>
    <property type="match status" value="1"/>
</dbReference>
<dbReference type="SUPFAM" id="SSF53187">
    <property type="entry name" value="Zn-dependent exopeptidases"/>
    <property type="match status" value="1"/>
</dbReference>
<feature type="binding site" evidence="2">
    <location>
        <position position="105"/>
    </location>
    <ligand>
        <name>Mn(2+)</name>
        <dbReference type="ChEBI" id="CHEBI:29035"/>
        <label>2</label>
    </ligand>
</feature>
<dbReference type="NCBIfam" id="TIGR01891">
    <property type="entry name" value="amidohydrolases"/>
    <property type="match status" value="1"/>
</dbReference>
<dbReference type="GO" id="GO:0046872">
    <property type="term" value="F:metal ion binding"/>
    <property type="evidence" value="ECO:0007669"/>
    <property type="project" value="UniProtKB-KW"/>
</dbReference>
<dbReference type="Gene3D" id="3.30.70.360">
    <property type="match status" value="1"/>
</dbReference>
<organism evidence="4 5">
    <name type="scientific">Candidatus Lachnoclostridium stercoripullorum</name>
    <dbReference type="NCBI Taxonomy" id="2838635"/>
    <lineage>
        <taxon>Bacteria</taxon>
        <taxon>Bacillati</taxon>
        <taxon>Bacillota</taxon>
        <taxon>Clostridia</taxon>
        <taxon>Lachnospirales</taxon>
        <taxon>Lachnospiraceae</taxon>
    </lineage>
</organism>
<dbReference type="InterPro" id="IPR002933">
    <property type="entry name" value="Peptidase_M20"/>
</dbReference>
<dbReference type="GO" id="GO:0019877">
    <property type="term" value="P:diaminopimelate biosynthetic process"/>
    <property type="evidence" value="ECO:0007669"/>
    <property type="project" value="UniProtKB-ARBA"/>
</dbReference>
<dbReference type="FunFam" id="3.30.70.360:FF:000001">
    <property type="entry name" value="N-acetyldiaminopimelate deacetylase"/>
    <property type="match status" value="1"/>
</dbReference>
<name>A0A9D1W2V1_9FIRM</name>
<comment type="cofactor">
    <cofactor evidence="2">
        <name>Mn(2+)</name>
        <dbReference type="ChEBI" id="CHEBI:29035"/>
    </cofactor>
    <text evidence="2">The Mn(2+) ion enhances activity.</text>
</comment>
<dbReference type="PIRSF" id="PIRSF005962">
    <property type="entry name" value="Pept_M20D_amidohydro"/>
    <property type="match status" value="1"/>
</dbReference>
<dbReference type="Pfam" id="PF07687">
    <property type="entry name" value="M20_dimer"/>
    <property type="match status" value="1"/>
</dbReference>
<evidence type="ECO:0000256" key="1">
    <source>
        <dbReference type="ARBA" id="ARBA00022801"/>
    </source>
</evidence>
<dbReference type="Proteomes" id="UP000886780">
    <property type="component" value="Unassembled WGS sequence"/>
</dbReference>
<keyword evidence="1" id="KW-0378">Hydrolase</keyword>
<gene>
    <name evidence="4" type="ORF">IAA28_01160</name>
</gene>
<evidence type="ECO:0000313" key="5">
    <source>
        <dbReference type="Proteomes" id="UP000886780"/>
    </source>
</evidence>
<dbReference type="InterPro" id="IPR036264">
    <property type="entry name" value="Bact_exopeptidase_dim_dom"/>
</dbReference>
<accession>A0A9D1W2V1</accession>
<dbReference type="PANTHER" id="PTHR11014:SF63">
    <property type="entry name" value="METALLOPEPTIDASE, PUTATIVE (AFU_ORTHOLOGUE AFUA_6G09600)-RELATED"/>
    <property type="match status" value="1"/>
</dbReference>
<keyword evidence="2" id="KW-0464">Manganese</keyword>
<dbReference type="InterPro" id="IPR011650">
    <property type="entry name" value="Peptidase_M20_dimer"/>
</dbReference>
<reference evidence="4" key="2">
    <citation type="submission" date="2021-04" db="EMBL/GenBank/DDBJ databases">
        <authorList>
            <person name="Gilroy R."/>
        </authorList>
    </citation>
    <scope>NUCLEOTIDE SEQUENCE</scope>
    <source>
        <strain evidence="4">ChiGjej4B4-12881</strain>
    </source>
</reference>
<dbReference type="GO" id="GO:0050118">
    <property type="term" value="F:N-acetyldiaminopimelate deacetylase activity"/>
    <property type="evidence" value="ECO:0007669"/>
    <property type="project" value="UniProtKB-ARBA"/>
</dbReference>
<dbReference type="AlphaFoldDB" id="A0A9D1W2V1"/>
<reference evidence="4" key="1">
    <citation type="journal article" date="2021" name="PeerJ">
        <title>Extensive microbial diversity within the chicken gut microbiome revealed by metagenomics and culture.</title>
        <authorList>
            <person name="Gilroy R."/>
            <person name="Ravi A."/>
            <person name="Getino M."/>
            <person name="Pursley I."/>
            <person name="Horton D.L."/>
            <person name="Alikhan N.F."/>
            <person name="Baker D."/>
            <person name="Gharbi K."/>
            <person name="Hall N."/>
            <person name="Watson M."/>
            <person name="Adriaenssens E.M."/>
            <person name="Foster-Nyarko E."/>
            <person name="Jarju S."/>
            <person name="Secka A."/>
            <person name="Antonio M."/>
            <person name="Oren A."/>
            <person name="Chaudhuri R.R."/>
            <person name="La Ragione R."/>
            <person name="Hildebrand F."/>
            <person name="Pallen M.J."/>
        </authorList>
    </citation>
    <scope>NUCLEOTIDE SEQUENCE</scope>
    <source>
        <strain evidence="4">ChiGjej4B4-12881</strain>
    </source>
</reference>
<dbReference type="InterPro" id="IPR017439">
    <property type="entry name" value="Amidohydrolase"/>
</dbReference>
<proteinExistence type="predicted"/>
<dbReference type="EMBL" id="DXEU01000023">
    <property type="protein sequence ID" value="HIX51394.1"/>
    <property type="molecule type" value="Genomic_DNA"/>
</dbReference>
<dbReference type="Gene3D" id="3.40.630.10">
    <property type="entry name" value="Zn peptidases"/>
    <property type="match status" value="1"/>
</dbReference>
<sequence>MEKTMQLAMENKDYIVEMRRHFHSHPEASEHEVNTSKRIFEELEKMGLEPKMVCSSGTGVMCDIKGKGPGKTIALRADMDALSVQELNDVPYKSTVDGMMHACGHDAHTATLLGAAKILTACRDDFNGTVRLLFQPAEETGYGAKAMIEDGCLDGVDATMGTHVNPSIKAGTFSVEAGPRLAAATWFKYRFIGKPGHGAQPHQGVDAGLAACAAALDLQHVVSREFPADQPLVITIGKIEAGTRFNVIAAEATLEGTVRCYDPDIFRAVPASMERVVKSVADAYRCQLVVEKHDAVTMPCYNPDAPTLRGQATVKKLFGEEGLAHVPASMGGEDYSFMMDKVADSLFINVGTGNAEKGCCEPNHSGRFNVDEDALPGASAVYAQYAMDYLNE</sequence>
<feature type="binding site" evidence="2">
    <location>
        <position position="163"/>
    </location>
    <ligand>
        <name>Mn(2+)</name>
        <dbReference type="ChEBI" id="CHEBI:29035"/>
        <label>2</label>
    </ligand>
</feature>
<feature type="binding site" evidence="2">
    <location>
        <position position="364"/>
    </location>
    <ligand>
        <name>Mn(2+)</name>
        <dbReference type="ChEBI" id="CHEBI:29035"/>
        <label>2</label>
    </ligand>
</feature>
<protein>
    <submittedName>
        <fullName evidence="4">Amidohydrolase</fullName>
    </submittedName>
</protein>
<comment type="caution">
    <text evidence="4">The sequence shown here is derived from an EMBL/GenBank/DDBJ whole genome shotgun (WGS) entry which is preliminary data.</text>
</comment>
<dbReference type="Pfam" id="PF01546">
    <property type="entry name" value="Peptidase_M20"/>
    <property type="match status" value="1"/>
</dbReference>
<feature type="binding site" evidence="2">
    <location>
        <position position="103"/>
    </location>
    <ligand>
        <name>Mn(2+)</name>
        <dbReference type="ChEBI" id="CHEBI:29035"/>
        <label>2</label>
    </ligand>
</feature>
<evidence type="ECO:0000259" key="3">
    <source>
        <dbReference type="Pfam" id="PF07687"/>
    </source>
</evidence>
<feature type="domain" description="Peptidase M20 dimerisation" evidence="3">
    <location>
        <begin position="184"/>
        <end position="283"/>
    </location>
</feature>